<dbReference type="AlphaFoldDB" id="A0A385SVR8"/>
<keyword evidence="2" id="KW-0472">Membrane</keyword>
<protein>
    <submittedName>
        <fullName evidence="3">Uncharacterized protein</fullName>
    </submittedName>
</protein>
<evidence type="ECO:0000256" key="1">
    <source>
        <dbReference type="SAM" id="MobiDB-lite"/>
    </source>
</evidence>
<proteinExistence type="predicted"/>
<keyword evidence="2" id="KW-0812">Transmembrane</keyword>
<feature type="transmembrane region" description="Helical" evidence="2">
    <location>
        <begin position="6"/>
        <end position="22"/>
    </location>
</feature>
<dbReference type="KEGG" id="chk:D4L85_28385"/>
<dbReference type="Proteomes" id="UP000266183">
    <property type="component" value="Chromosome"/>
</dbReference>
<name>A0A385SVR8_9BACT</name>
<accession>A0A385SVR8</accession>
<evidence type="ECO:0000313" key="3">
    <source>
        <dbReference type="EMBL" id="AYB34257.1"/>
    </source>
</evidence>
<dbReference type="OrthoDB" id="965321at2"/>
<reference evidence="4" key="1">
    <citation type="submission" date="2018-09" db="EMBL/GenBank/DDBJ databases">
        <title>Chryseolinea sp. KIS68-18 isolated from soil.</title>
        <authorList>
            <person name="Weon H.-Y."/>
            <person name="Kwon S.-W."/>
            <person name="Lee S.A."/>
        </authorList>
    </citation>
    <scope>NUCLEOTIDE SEQUENCE [LARGE SCALE GENOMIC DNA]</scope>
    <source>
        <strain evidence="4">KIS68-18</strain>
    </source>
</reference>
<dbReference type="EMBL" id="CP032382">
    <property type="protein sequence ID" value="AYB34257.1"/>
    <property type="molecule type" value="Genomic_DNA"/>
</dbReference>
<sequence>MDNFKLWLYVIIGIVYLLSRLLKKRPEESKSQPMPPPKPTPRAPQPAPASTPQKSLTFEELLQEIATQKQQKPVPSQPRPVAKYTPQQPVDDEAKYLEDVNYDYRQHDKVYETYEEAKRQAFNRPSLEETMRVEDTVVKFGKFKVFEQATERDLMAEYLKEFQDPEGFRKAFVMSEILQRKF</sequence>
<feature type="compositionally biased region" description="Pro residues" evidence="1">
    <location>
        <begin position="33"/>
        <end position="49"/>
    </location>
</feature>
<feature type="compositionally biased region" description="Polar residues" evidence="1">
    <location>
        <begin position="65"/>
        <end position="74"/>
    </location>
</feature>
<organism evidence="3 4">
    <name type="scientific">Chryseolinea soli</name>
    <dbReference type="NCBI Taxonomy" id="2321403"/>
    <lineage>
        <taxon>Bacteria</taxon>
        <taxon>Pseudomonadati</taxon>
        <taxon>Bacteroidota</taxon>
        <taxon>Cytophagia</taxon>
        <taxon>Cytophagales</taxon>
        <taxon>Fulvivirgaceae</taxon>
        <taxon>Chryseolinea</taxon>
    </lineage>
</organism>
<evidence type="ECO:0000313" key="4">
    <source>
        <dbReference type="Proteomes" id="UP000266183"/>
    </source>
</evidence>
<keyword evidence="2" id="KW-1133">Transmembrane helix</keyword>
<feature type="region of interest" description="Disordered" evidence="1">
    <location>
        <begin position="26"/>
        <end position="91"/>
    </location>
</feature>
<keyword evidence="4" id="KW-1185">Reference proteome</keyword>
<gene>
    <name evidence="3" type="ORF">D4L85_28385</name>
</gene>
<evidence type="ECO:0000256" key="2">
    <source>
        <dbReference type="SAM" id="Phobius"/>
    </source>
</evidence>
<dbReference type="RefSeq" id="WP_119757476.1">
    <property type="nucleotide sequence ID" value="NZ_CP032382.1"/>
</dbReference>